<reference evidence="2" key="3">
    <citation type="submission" date="2023-05" db="EMBL/GenBank/DDBJ databases">
        <authorList>
            <person name="Smith C.H."/>
        </authorList>
    </citation>
    <scope>NUCLEOTIDE SEQUENCE</scope>
    <source>
        <strain evidence="2">CHS0354</strain>
        <tissue evidence="2">Mantle</tissue>
    </source>
</reference>
<reference evidence="2" key="1">
    <citation type="journal article" date="2021" name="Genome Biol. Evol.">
        <title>A High-Quality Reference Genome for a Parasitic Bivalve with Doubly Uniparental Inheritance (Bivalvia: Unionida).</title>
        <authorList>
            <person name="Smith C.H."/>
        </authorList>
    </citation>
    <scope>NUCLEOTIDE SEQUENCE</scope>
    <source>
        <strain evidence="2">CHS0354</strain>
    </source>
</reference>
<feature type="signal peptide" evidence="1">
    <location>
        <begin position="1"/>
        <end position="20"/>
    </location>
</feature>
<keyword evidence="3" id="KW-1185">Reference proteome</keyword>
<proteinExistence type="predicted"/>
<dbReference type="Proteomes" id="UP001195483">
    <property type="component" value="Unassembled WGS sequence"/>
</dbReference>
<dbReference type="AlphaFoldDB" id="A0AAE0RZ11"/>
<comment type="caution">
    <text evidence="2">The sequence shown here is derived from an EMBL/GenBank/DDBJ whole genome shotgun (WGS) entry which is preliminary data.</text>
</comment>
<sequence length="159" mass="17409">MCRTLVYVTVILVYVHAVESTDSDPEKPSSNYGVKFKKLTSPYYRDLGTSVPVNRMTDVDKTETGDDSYVIKGTTVMLTTTPNSKSVKHAYTERNVHYSISTSEQNKGENNSVGGKGSNTTRLTLVRNEVPETSVLSAETGSTTESIIAVRGSKHILQL</sequence>
<reference evidence="2" key="2">
    <citation type="journal article" date="2021" name="Genome Biol. Evol.">
        <title>Developing a high-quality reference genome for a parasitic bivalve with doubly uniparental inheritance (Bivalvia: Unionida).</title>
        <authorList>
            <person name="Smith C.H."/>
        </authorList>
    </citation>
    <scope>NUCLEOTIDE SEQUENCE</scope>
    <source>
        <strain evidence="2">CHS0354</strain>
        <tissue evidence="2">Mantle</tissue>
    </source>
</reference>
<evidence type="ECO:0000313" key="3">
    <source>
        <dbReference type="Proteomes" id="UP001195483"/>
    </source>
</evidence>
<feature type="chain" id="PRO_5042187024" evidence="1">
    <location>
        <begin position="21"/>
        <end position="159"/>
    </location>
</feature>
<name>A0AAE0RZ11_9BIVA</name>
<gene>
    <name evidence="2" type="ORF">CHS0354_017251</name>
</gene>
<protein>
    <submittedName>
        <fullName evidence="2">Uncharacterized protein</fullName>
    </submittedName>
</protein>
<evidence type="ECO:0000313" key="2">
    <source>
        <dbReference type="EMBL" id="KAK3582140.1"/>
    </source>
</evidence>
<accession>A0AAE0RZ11</accession>
<evidence type="ECO:0000256" key="1">
    <source>
        <dbReference type="SAM" id="SignalP"/>
    </source>
</evidence>
<keyword evidence="1" id="KW-0732">Signal</keyword>
<dbReference type="EMBL" id="JAEAOA010001059">
    <property type="protein sequence ID" value="KAK3582140.1"/>
    <property type="molecule type" value="Genomic_DNA"/>
</dbReference>
<organism evidence="2 3">
    <name type="scientific">Potamilus streckersoni</name>
    <dbReference type="NCBI Taxonomy" id="2493646"/>
    <lineage>
        <taxon>Eukaryota</taxon>
        <taxon>Metazoa</taxon>
        <taxon>Spiralia</taxon>
        <taxon>Lophotrochozoa</taxon>
        <taxon>Mollusca</taxon>
        <taxon>Bivalvia</taxon>
        <taxon>Autobranchia</taxon>
        <taxon>Heteroconchia</taxon>
        <taxon>Palaeoheterodonta</taxon>
        <taxon>Unionida</taxon>
        <taxon>Unionoidea</taxon>
        <taxon>Unionidae</taxon>
        <taxon>Ambleminae</taxon>
        <taxon>Lampsilini</taxon>
        <taxon>Potamilus</taxon>
    </lineage>
</organism>